<gene>
    <name evidence="2" type="ORF">G647_04109</name>
</gene>
<evidence type="ECO:0000256" key="1">
    <source>
        <dbReference type="SAM" id="Phobius"/>
    </source>
</evidence>
<reference evidence="2 3" key="1">
    <citation type="submission" date="2013-03" db="EMBL/GenBank/DDBJ databases">
        <title>The Genome Sequence of Cladophialophora carrionii CBS 160.54.</title>
        <authorList>
            <consortium name="The Broad Institute Genomics Platform"/>
            <person name="Cuomo C."/>
            <person name="de Hoog S."/>
            <person name="Gorbushina A."/>
            <person name="Walker B."/>
            <person name="Young S.K."/>
            <person name="Zeng Q."/>
            <person name="Gargeya S."/>
            <person name="Fitzgerald M."/>
            <person name="Haas B."/>
            <person name="Abouelleil A."/>
            <person name="Allen A.W."/>
            <person name="Alvarado L."/>
            <person name="Arachchi H.M."/>
            <person name="Berlin A.M."/>
            <person name="Chapman S.B."/>
            <person name="Gainer-Dewar J."/>
            <person name="Goldberg J."/>
            <person name="Griggs A."/>
            <person name="Gujja S."/>
            <person name="Hansen M."/>
            <person name="Howarth C."/>
            <person name="Imamovic A."/>
            <person name="Ireland A."/>
            <person name="Larimer J."/>
            <person name="McCowan C."/>
            <person name="Murphy C."/>
            <person name="Pearson M."/>
            <person name="Poon T.W."/>
            <person name="Priest M."/>
            <person name="Roberts A."/>
            <person name="Saif S."/>
            <person name="Shea T."/>
            <person name="Sisk P."/>
            <person name="Sykes S."/>
            <person name="Wortman J."/>
            <person name="Nusbaum C."/>
            <person name="Birren B."/>
        </authorList>
    </citation>
    <scope>NUCLEOTIDE SEQUENCE [LARGE SCALE GENOMIC DNA]</scope>
    <source>
        <strain evidence="2 3">CBS 160.54</strain>
    </source>
</reference>
<keyword evidence="1" id="KW-0472">Membrane</keyword>
<dbReference type="AlphaFoldDB" id="V9DCV9"/>
<dbReference type="OrthoDB" id="4150528at2759"/>
<dbReference type="VEuPathDB" id="FungiDB:G647_04109"/>
<dbReference type="HOGENOM" id="CLU_2145595_0_0_1"/>
<dbReference type="EMBL" id="KB822704">
    <property type="protein sequence ID" value="ETI24739.1"/>
    <property type="molecule type" value="Genomic_DNA"/>
</dbReference>
<dbReference type="RefSeq" id="XP_008726675.1">
    <property type="nucleotide sequence ID" value="XM_008728453.1"/>
</dbReference>
<name>V9DCV9_9EURO</name>
<dbReference type="Proteomes" id="UP000030678">
    <property type="component" value="Unassembled WGS sequence"/>
</dbReference>
<proteinExistence type="predicted"/>
<evidence type="ECO:0000313" key="3">
    <source>
        <dbReference type="Proteomes" id="UP000030678"/>
    </source>
</evidence>
<accession>V9DCV9</accession>
<evidence type="ECO:0000313" key="2">
    <source>
        <dbReference type="EMBL" id="ETI24739.1"/>
    </source>
</evidence>
<feature type="transmembrane region" description="Helical" evidence="1">
    <location>
        <begin position="37"/>
        <end position="55"/>
    </location>
</feature>
<sequence length="112" mass="13132">MPTLPFNGSLDAQSWNVARPQESMDWDCHFTGGWRRALPLIGFCVFMTFMVTYVFSVTGRHRRQPPWNGPSRINVESLILYPEYTRRAFNETSPLLKAETWKQCYLPRPYQA</sequence>
<organism evidence="2 3">
    <name type="scientific">Cladophialophora carrionii CBS 160.54</name>
    <dbReference type="NCBI Taxonomy" id="1279043"/>
    <lineage>
        <taxon>Eukaryota</taxon>
        <taxon>Fungi</taxon>
        <taxon>Dikarya</taxon>
        <taxon>Ascomycota</taxon>
        <taxon>Pezizomycotina</taxon>
        <taxon>Eurotiomycetes</taxon>
        <taxon>Chaetothyriomycetidae</taxon>
        <taxon>Chaetothyriales</taxon>
        <taxon>Herpotrichiellaceae</taxon>
        <taxon>Cladophialophora</taxon>
    </lineage>
</organism>
<keyword evidence="1" id="KW-1133">Transmembrane helix</keyword>
<keyword evidence="1" id="KW-0812">Transmembrane</keyword>
<dbReference type="GeneID" id="19982602"/>
<protein>
    <submittedName>
        <fullName evidence="2">Uncharacterized protein</fullName>
    </submittedName>
</protein>